<dbReference type="RefSeq" id="WP_067553312.1">
    <property type="nucleotide sequence ID" value="NZ_CP016895.1"/>
</dbReference>
<proteinExistence type="inferred from homology"/>
<dbReference type="Pfam" id="PF03602">
    <property type="entry name" value="Cons_hypoth95"/>
    <property type="match status" value="1"/>
</dbReference>
<dbReference type="NCBIfam" id="TIGR00095">
    <property type="entry name" value="16S rRNA (guanine(966)-N(2))-methyltransferase RsmD"/>
    <property type="match status" value="1"/>
</dbReference>
<dbReference type="GO" id="GO:0052913">
    <property type="term" value="F:16S rRNA (guanine(966)-N(2))-methyltransferase activity"/>
    <property type="evidence" value="ECO:0007669"/>
    <property type="project" value="UniProtKB-EC"/>
</dbReference>
<evidence type="ECO:0000313" key="10">
    <source>
        <dbReference type="Proteomes" id="UP000093391"/>
    </source>
</evidence>
<comment type="function">
    <text evidence="1 8">Specifically methylates the guanine in position 966 of 16S rRNA in the assembled 30S particle.</text>
</comment>
<dbReference type="GO" id="GO:0003676">
    <property type="term" value="F:nucleic acid binding"/>
    <property type="evidence" value="ECO:0007669"/>
    <property type="project" value="InterPro"/>
</dbReference>
<dbReference type="SUPFAM" id="SSF53335">
    <property type="entry name" value="S-adenosyl-L-methionine-dependent methyltransferases"/>
    <property type="match status" value="1"/>
</dbReference>
<dbReference type="InterPro" id="IPR002052">
    <property type="entry name" value="DNA_methylase_N6_adenine_CS"/>
</dbReference>
<dbReference type="PROSITE" id="PS00092">
    <property type="entry name" value="N6_MTASE"/>
    <property type="match status" value="1"/>
</dbReference>
<dbReference type="CDD" id="cd02440">
    <property type="entry name" value="AdoMet_MTases"/>
    <property type="match status" value="1"/>
</dbReference>
<evidence type="ECO:0000256" key="1">
    <source>
        <dbReference type="ARBA" id="ARBA00002649"/>
    </source>
</evidence>
<keyword evidence="5 8" id="KW-0489">Methyltransferase</keyword>
<dbReference type="InterPro" id="IPR029063">
    <property type="entry name" value="SAM-dependent_MTases_sf"/>
</dbReference>
<evidence type="ECO:0000256" key="2">
    <source>
        <dbReference type="ARBA" id="ARBA00005269"/>
    </source>
</evidence>
<reference evidence="9 10" key="1">
    <citation type="submission" date="2016-08" db="EMBL/GenBank/DDBJ databases">
        <authorList>
            <person name="Seilhamer J.J."/>
        </authorList>
    </citation>
    <scope>NUCLEOTIDE SEQUENCE [LARGE SCALE GENOMIC DNA]</scope>
    <source>
        <strain evidence="9 10">BRTC-1</strain>
    </source>
</reference>
<dbReference type="AlphaFoldDB" id="A0A1B2LXY0"/>
<comment type="catalytic activity">
    <reaction evidence="7 8">
        <text>guanosine(966) in 16S rRNA + S-adenosyl-L-methionine = N(2)-methylguanosine(966) in 16S rRNA + S-adenosyl-L-homocysteine + H(+)</text>
        <dbReference type="Rhea" id="RHEA:23548"/>
        <dbReference type="Rhea" id="RHEA-COMP:10211"/>
        <dbReference type="Rhea" id="RHEA-COMP:10212"/>
        <dbReference type="ChEBI" id="CHEBI:15378"/>
        <dbReference type="ChEBI" id="CHEBI:57856"/>
        <dbReference type="ChEBI" id="CHEBI:59789"/>
        <dbReference type="ChEBI" id="CHEBI:74269"/>
        <dbReference type="ChEBI" id="CHEBI:74481"/>
        <dbReference type="EC" id="2.1.1.171"/>
    </reaction>
</comment>
<keyword evidence="10" id="KW-1185">Reference proteome</keyword>
<sequence>MAKSNNQLRIIGGQWKRRQLAFASIDGLRPTPDRVRETLFNWLMWDIANARVLDLCAGSGALGFEALSRGAAHVTFVEPNAEQARYLRDNLILLNGQQQSEVLQTTAQQACAQLQSTYDLIFLDPPYALNLWAELATAIRPYLHAQSLIYVEADRAFNVLGLPADWQIYKTTKAGQVQAALFRPVAML</sequence>
<name>A0A1B2LXY0_9GAMM</name>
<evidence type="ECO:0000256" key="3">
    <source>
        <dbReference type="ARBA" id="ARBA00012141"/>
    </source>
</evidence>
<accession>A0A1B2LXY0</accession>
<gene>
    <name evidence="9" type="ORF">BFG52_05165</name>
</gene>
<dbReference type="InterPro" id="IPR004398">
    <property type="entry name" value="RNA_MeTrfase_RsmD"/>
</dbReference>
<organism evidence="9 10">
    <name type="scientific">Acinetobacter larvae</name>
    <dbReference type="NCBI Taxonomy" id="1789224"/>
    <lineage>
        <taxon>Bacteria</taxon>
        <taxon>Pseudomonadati</taxon>
        <taxon>Pseudomonadota</taxon>
        <taxon>Gammaproteobacteria</taxon>
        <taxon>Moraxellales</taxon>
        <taxon>Moraxellaceae</taxon>
        <taxon>Acinetobacter</taxon>
    </lineage>
</organism>
<evidence type="ECO:0000256" key="8">
    <source>
        <dbReference type="PIRNR" id="PIRNR004553"/>
    </source>
</evidence>
<evidence type="ECO:0000256" key="6">
    <source>
        <dbReference type="ARBA" id="ARBA00022679"/>
    </source>
</evidence>
<dbReference type="PANTHER" id="PTHR43542:SF1">
    <property type="entry name" value="METHYLTRANSFERASE"/>
    <property type="match status" value="1"/>
</dbReference>
<dbReference type="EMBL" id="CP016895">
    <property type="protein sequence ID" value="AOA57800.1"/>
    <property type="molecule type" value="Genomic_DNA"/>
</dbReference>
<comment type="similarity">
    <text evidence="2 8">Belongs to the methyltransferase superfamily. RsmD family.</text>
</comment>
<protein>
    <recommendedName>
        <fullName evidence="4 8">Ribosomal RNA small subunit methyltransferase D</fullName>
        <ecNumber evidence="3 8">2.1.1.171</ecNumber>
    </recommendedName>
</protein>
<dbReference type="STRING" id="1789224.BFG52_05165"/>
<evidence type="ECO:0000313" key="9">
    <source>
        <dbReference type="EMBL" id="AOA57800.1"/>
    </source>
</evidence>
<dbReference type="Gene3D" id="3.40.50.150">
    <property type="entry name" value="Vaccinia Virus protein VP39"/>
    <property type="match status" value="1"/>
</dbReference>
<keyword evidence="6 8" id="KW-0808">Transferase</keyword>
<keyword evidence="8" id="KW-0949">S-adenosyl-L-methionine</keyword>
<dbReference type="PIRSF" id="PIRSF004553">
    <property type="entry name" value="CHP00095"/>
    <property type="match status" value="1"/>
</dbReference>
<dbReference type="OrthoDB" id="9803017at2"/>
<evidence type="ECO:0000256" key="5">
    <source>
        <dbReference type="ARBA" id="ARBA00022603"/>
    </source>
</evidence>
<dbReference type="Proteomes" id="UP000093391">
    <property type="component" value="Chromosome"/>
</dbReference>
<dbReference type="KEGG" id="ala:BFG52_05165"/>
<evidence type="ECO:0000256" key="4">
    <source>
        <dbReference type="ARBA" id="ARBA00013682"/>
    </source>
</evidence>
<dbReference type="EC" id="2.1.1.171" evidence="3 8"/>
<keyword evidence="8" id="KW-0698">rRNA processing</keyword>
<dbReference type="PANTHER" id="PTHR43542">
    <property type="entry name" value="METHYLTRANSFERASE"/>
    <property type="match status" value="1"/>
</dbReference>
<evidence type="ECO:0000256" key="7">
    <source>
        <dbReference type="ARBA" id="ARBA00048326"/>
    </source>
</evidence>